<organism evidence="8 9">
    <name type="scientific">Paraburkholderia podalyriae</name>
    <dbReference type="NCBI Taxonomy" id="1938811"/>
    <lineage>
        <taxon>Bacteria</taxon>
        <taxon>Pseudomonadati</taxon>
        <taxon>Pseudomonadota</taxon>
        <taxon>Betaproteobacteria</taxon>
        <taxon>Burkholderiales</taxon>
        <taxon>Burkholderiaceae</taxon>
        <taxon>Paraburkholderia</taxon>
    </lineage>
</organism>
<protein>
    <submittedName>
        <fullName evidence="8">Cation transporter</fullName>
    </submittedName>
</protein>
<keyword evidence="9" id="KW-1185">Reference proteome</keyword>
<evidence type="ECO:0000256" key="2">
    <source>
        <dbReference type="ARBA" id="ARBA00022692"/>
    </source>
</evidence>
<evidence type="ECO:0000313" key="9">
    <source>
        <dbReference type="Proteomes" id="UP000736373"/>
    </source>
</evidence>
<keyword evidence="5 6" id="KW-0472">Membrane</keyword>
<evidence type="ECO:0000256" key="3">
    <source>
        <dbReference type="ARBA" id="ARBA00022906"/>
    </source>
</evidence>
<dbReference type="InterPro" id="IPR027469">
    <property type="entry name" value="Cation_efflux_TMD_sf"/>
</dbReference>
<feature type="transmembrane region" description="Helical" evidence="6">
    <location>
        <begin position="149"/>
        <end position="170"/>
    </location>
</feature>
<feature type="transmembrane region" description="Helical" evidence="6">
    <location>
        <begin position="46"/>
        <end position="67"/>
    </location>
</feature>
<comment type="caution">
    <text evidence="8">The sequence shown here is derived from an EMBL/GenBank/DDBJ whole genome shotgun (WGS) entry which is preliminary data.</text>
</comment>
<dbReference type="RefSeq" id="WP_187638327.1">
    <property type="nucleotide sequence ID" value="NZ_VZQQ01000054.1"/>
</dbReference>
<dbReference type="PANTHER" id="PTHR11562">
    <property type="entry name" value="CATION EFFLUX PROTEIN/ ZINC TRANSPORTER"/>
    <property type="match status" value="1"/>
</dbReference>
<dbReference type="Gene3D" id="1.20.1510.10">
    <property type="entry name" value="Cation efflux protein transmembrane domain"/>
    <property type="match status" value="1"/>
</dbReference>
<evidence type="ECO:0000256" key="4">
    <source>
        <dbReference type="ARBA" id="ARBA00022989"/>
    </source>
</evidence>
<feature type="transmembrane region" description="Helical" evidence="6">
    <location>
        <begin position="106"/>
        <end position="128"/>
    </location>
</feature>
<sequence>MSCDCGSASARNSEERRTLRIALVLNATMFVVGMLAGWRAESSGVIADALDMLADASAYGLALMAVTRGARFKQYSARWTGGTLLLLSVGIVVDVARRFFIGSEPLGFVIIAYSLLSLATNVAVLALLAKHRSGEVHLRASWICTRTDVIANVGVLTSGIVVFATGWRYADLAVGLAMGLYVAKEAAEIWEQAHSAAQTQSATG</sequence>
<dbReference type="InterPro" id="IPR050681">
    <property type="entry name" value="CDF/SLC30A"/>
</dbReference>
<dbReference type="SUPFAM" id="SSF161111">
    <property type="entry name" value="Cation efflux protein transmembrane domain-like"/>
    <property type="match status" value="1"/>
</dbReference>
<evidence type="ECO:0000256" key="5">
    <source>
        <dbReference type="ARBA" id="ARBA00023136"/>
    </source>
</evidence>
<proteinExistence type="predicted"/>
<dbReference type="Pfam" id="PF01545">
    <property type="entry name" value="Cation_efflux"/>
    <property type="match status" value="1"/>
</dbReference>
<evidence type="ECO:0000256" key="6">
    <source>
        <dbReference type="SAM" id="Phobius"/>
    </source>
</evidence>
<dbReference type="Proteomes" id="UP000736373">
    <property type="component" value="Unassembled WGS sequence"/>
</dbReference>
<keyword evidence="3" id="KW-0406">Ion transport</keyword>
<evidence type="ECO:0000313" key="8">
    <source>
        <dbReference type="EMBL" id="MBC8751397.1"/>
    </source>
</evidence>
<reference evidence="8 9" key="1">
    <citation type="submission" date="2019-09" db="EMBL/GenBank/DDBJ databases">
        <title>Paraburkholderia podalyriae sp. nov., A South African Podalyria-associated rhizobium.</title>
        <authorList>
            <person name="Mavima L."/>
            <person name="Beukes C.W."/>
            <person name="Palmer M."/>
            <person name="De Meyer S.E."/>
            <person name="James E.K."/>
            <person name="Maluk M."/>
            <person name="Avontuur J.R."/>
            <person name="Chan W.Y."/>
            <person name="Venter S.N."/>
            <person name="Steenkamp E.T."/>
        </authorList>
    </citation>
    <scope>NUCLEOTIDE SEQUENCE [LARGE SCALE GENOMIC DNA]</scope>
    <source>
        <strain evidence="8 9">WC7.3b</strain>
    </source>
</reference>
<keyword evidence="3" id="KW-0862">Zinc</keyword>
<gene>
    <name evidence="8" type="ORF">F6X42_34130</name>
</gene>
<dbReference type="InterPro" id="IPR058533">
    <property type="entry name" value="Cation_efflux_TM"/>
</dbReference>
<keyword evidence="3" id="KW-0864">Zinc transport</keyword>
<accession>A0ABR7PYM6</accession>
<comment type="subcellular location">
    <subcellularLocation>
        <location evidence="1">Membrane</location>
        <topology evidence="1">Multi-pass membrane protein</topology>
    </subcellularLocation>
</comment>
<evidence type="ECO:0000256" key="1">
    <source>
        <dbReference type="ARBA" id="ARBA00004141"/>
    </source>
</evidence>
<name>A0ABR7PYM6_9BURK</name>
<feature type="domain" description="Cation efflux protein transmembrane" evidence="7">
    <location>
        <begin position="20"/>
        <end position="189"/>
    </location>
</feature>
<dbReference type="EMBL" id="VZQQ01000054">
    <property type="protein sequence ID" value="MBC8751397.1"/>
    <property type="molecule type" value="Genomic_DNA"/>
</dbReference>
<feature type="transmembrane region" description="Helical" evidence="6">
    <location>
        <begin position="79"/>
        <end position="100"/>
    </location>
</feature>
<keyword evidence="4 6" id="KW-1133">Transmembrane helix</keyword>
<evidence type="ECO:0000259" key="7">
    <source>
        <dbReference type="Pfam" id="PF01545"/>
    </source>
</evidence>
<keyword evidence="2 6" id="KW-0812">Transmembrane</keyword>
<feature type="transmembrane region" description="Helical" evidence="6">
    <location>
        <begin position="21"/>
        <end position="40"/>
    </location>
</feature>
<dbReference type="PANTHER" id="PTHR11562:SF17">
    <property type="entry name" value="RE54080P-RELATED"/>
    <property type="match status" value="1"/>
</dbReference>
<keyword evidence="3" id="KW-0813">Transport</keyword>